<dbReference type="Proteomes" id="UP001172083">
    <property type="component" value="Unassembled WGS sequence"/>
</dbReference>
<sequence>MTKQLLLIRHAQASESTPGQKDFDRMLTNKGIIDASHLGMYLLKKSLLPDAIFCSAAVRARITATTIAEKINFDVNKIKFEKQLYESSPRSLLELVNGFDDQWERVFIIGHNPVITYFAEYLTGNLVQNMAPGSMAAILFDLATWKQASGGLGNVDNYYQPQYN</sequence>
<dbReference type="PANTHER" id="PTHR20935">
    <property type="entry name" value="PHOSPHOGLYCERATE MUTASE-RELATED"/>
    <property type="match status" value="1"/>
</dbReference>
<evidence type="ECO:0000313" key="2">
    <source>
        <dbReference type="EMBL" id="MDN5211501.1"/>
    </source>
</evidence>
<dbReference type="SUPFAM" id="SSF53254">
    <property type="entry name" value="Phosphoglycerate mutase-like"/>
    <property type="match status" value="1"/>
</dbReference>
<dbReference type="InterPro" id="IPR013078">
    <property type="entry name" value="His_Pase_superF_clade-1"/>
</dbReference>
<accession>A0ABT8L2N3</accession>
<dbReference type="SMART" id="SM00855">
    <property type="entry name" value="PGAM"/>
    <property type="match status" value="1"/>
</dbReference>
<reference evidence="2" key="1">
    <citation type="submission" date="2023-06" db="EMBL/GenBank/DDBJ databases">
        <title>Genomic of Agaribacillus aureum.</title>
        <authorList>
            <person name="Wang G."/>
        </authorList>
    </citation>
    <scope>NUCLEOTIDE SEQUENCE</scope>
    <source>
        <strain evidence="2">BMA12</strain>
    </source>
</reference>
<proteinExistence type="predicted"/>
<evidence type="ECO:0000256" key="1">
    <source>
        <dbReference type="ARBA" id="ARBA00022801"/>
    </source>
</evidence>
<name>A0ABT8L2N3_9BACT</name>
<protein>
    <submittedName>
        <fullName evidence="2">Histidine phosphatase family protein</fullName>
    </submittedName>
</protein>
<comment type="caution">
    <text evidence="2">The sequence shown here is derived from an EMBL/GenBank/DDBJ whole genome shotgun (WGS) entry which is preliminary data.</text>
</comment>
<dbReference type="InterPro" id="IPR051021">
    <property type="entry name" value="Mito_Ser/Thr_phosphatase"/>
</dbReference>
<dbReference type="CDD" id="cd07067">
    <property type="entry name" value="HP_PGM_like"/>
    <property type="match status" value="1"/>
</dbReference>
<keyword evidence="1" id="KW-0378">Hydrolase</keyword>
<dbReference type="Pfam" id="PF00300">
    <property type="entry name" value="His_Phos_1"/>
    <property type="match status" value="1"/>
</dbReference>
<dbReference type="RefSeq" id="WP_346756834.1">
    <property type="nucleotide sequence ID" value="NZ_JAUJEB010000001.1"/>
</dbReference>
<dbReference type="EMBL" id="JAUJEB010000001">
    <property type="protein sequence ID" value="MDN5211501.1"/>
    <property type="molecule type" value="Genomic_DNA"/>
</dbReference>
<dbReference type="PANTHER" id="PTHR20935:SF1">
    <property type="entry name" value="SLL1549 PROTEIN"/>
    <property type="match status" value="1"/>
</dbReference>
<organism evidence="2 3">
    <name type="scientific">Agaribacillus aureus</name>
    <dbReference type="NCBI Taxonomy" id="3051825"/>
    <lineage>
        <taxon>Bacteria</taxon>
        <taxon>Pseudomonadati</taxon>
        <taxon>Bacteroidota</taxon>
        <taxon>Cytophagia</taxon>
        <taxon>Cytophagales</taxon>
        <taxon>Splendidivirgaceae</taxon>
        <taxon>Agaribacillus</taxon>
    </lineage>
</organism>
<evidence type="ECO:0000313" key="3">
    <source>
        <dbReference type="Proteomes" id="UP001172083"/>
    </source>
</evidence>
<gene>
    <name evidence="2" type="ORF">QQ020_05550</name>
</gene>
<keyword evidence="3" id="KW-1185">Reference proteome</keyword>
<dbReference type="InterPro" id="IPR029033">
    <property type="entry name" value="His_PPase_superfam"/>
</dbReference>
<dbReference type="Gene3D" id="3.40.50.1240">
    <property type="entry name" value="Phosphoglycerate mutase-like"/>
    <property type="match status" value="1"/>
</dbReference>